<dbReference type="AlphaFoldDB" id="A0A2N5MZM0"/>
<comment type="caution">
    <text evidence="1">The sequence shown here is derived from an EMBL/GenBank/DDBJ whole genome shotgun (WGS) entry which is preliminary data.</text>
</comment>
<evidence type="ECO:0000313" key="2">
    <source>
        <dbReference type="Proteomes" id="UP000234789"/>
    </source>
</evidence>
<proteinExistence type="predicted"/>
<organism evidence="1 2">
    <name type="scientific">Paenibacillus pasadenensis</name>
    <dbReference type="NCBI Taxonomy" id="217090"/>
    <lineage>
        <taxon>Bacteria</taxon>
        <taxon>Bacillati</taxon>
        <taxon>Bacillota</taxon>
        <taxon>Bacilli</taxon>
        <taxon>Bacillales</taxon>
        <taxon>Paenibacillaceae</taxon>
        <taxon>Paenibacillus</taxon>
    </lineage>
</organism>
<sequence>MDEISKTFHDLIVEVKIQTADQPQLLERIRKQKEGGLS</sequence>
<dbReference type="EMBL" id="NFEZ01000005">
    <property type="protein sequence ID" value="PLT43531.1"/>
    <property type="molecule type" value="Genomic_DNA"/>
</dbReference>
<name>A0A2N5MZM0_9BACL</name>
<dbReference type="Proteomes" id="UP000234789">
    <property type="component" value="Unassembled WGS sequence"/>
</dbReference>
<keyword evidence="2" id="KW-1185">Reference proteome</keyword>
<gene>
    <name evidence="1" type="ORF">B8V81_5071</name>
</gene>
<protein>
    <submittedName>
        <fullName evidence="1">Uncharacterized protein</fullName>
    </submittedName>
</protein>
<evidence type="ECO:0000313" key="1">
    <source>
        <dbReference type="EMBL" id="PLT43531.1"/>
    </source>
</evidence>
<reference evidence="1 2" key="1">
    <citation type="submission" date="2017-05" db="EMBL/GenBank/DDBJ databases">
        <title>Functional genome analysis of Paenibacillus pasadenensis strain R16: insights on endophytic life style and antifungal activity.</title>
        <authorList>
            <person name="Passera A."/>
            <person name="Marcolungo L."/>
            <person name="Casati P."/>
            <person name="Brasca M."/>
            <person name="Quaglino F."/>
            <person name="Delledonne M."/>
        </authorList>
    </citation>
    <scope>NUCLEOTIDE SEQUENCE [LARGE SCALE GENOMIC DNA]</scope>
    <source>
        <strain evidence="1 2">R16</strain>
    </source>
</reference>
<accession>A0A2N5MZM0</accession>